<comment type="caution">
    <text evidence="2">The sequence shown here is derived from an EMBL/GenBank/DDBJ whole genome shotgun (WGS) entry which is preliminary data.</text>
</comment>
<evidence type="ECO:0008006" key="4">
    <source>
        <dbReference type="Google" id="ProtNLM"/>
    </source>
</evidence>
<gene>
    <name evidence="2" type="ORF">HMPREF0179_01667</name>
</gene>
<proteinExistence type="predicted"/>
<accession>E5Y654</accession>
<dbReference type="Proteomes" id="UP000006034">
    <property type="component" value="Unassembled WGS sequence"/>
</dbReference>
<evidence type="ECO:0000256" key="1">
    <source>
        <dbReference type="SAM" id="SignalP"/>
    </source>
</evidence>
<feature type="chain" id="PRO_5003203309" description="Lipoprotein" evidence="1">
    <location>
        <begin position="21"/>
        <end position="118"/>
    </location>
</feature>
<protein>
    <recommendedName>
        <fullName evidence="4">Lipoprotein</fullName>
    </recommendedName>
</protein>
<dbReference type="GeneID" id="78087363"/>
<name>E5Y654_BILW3</name>
<organism evidence="2 3">
    <name type="scientific">Bilophila wadsworthia (strain 3_1_6)</name>
    <dbReference type="NCBI Taxonomy" id="563192"/>
    <lineage>
        <taxon>Bacteria</taxon>
        <taxon>Pseudomonadati</taxon>
        <taxon>Thermodesulfobacteriota</taxon>
        <taxon>Desulfovibrionia</taxon>
        <taxon>Desulfovibrionales</taxon>
        <taxon>Desulfovibrionaceae</taxon>
        <taxon>Bilophila</taxon>
    </lineage>
</organism>
<evidence type="ECO:0000313" key="3">
    <source>
        <dbReference type="Proteomes" id="UP000006034"/>
    </source>
</evidence>
<dbReference type="AlphaFoldDB" id="E5Y654"/>
<dbReference type="RefSeq" id="WP_016361016.1">
    <property type="nucleotide sequence ID" value="NZ_KE150240.1"/>
</dbReference>
<reference evidence="2 3" key="1">
    <citation type="submission" date="2010-10" db="EMBL/GenBank/DDBJ databases">
        <authorList>
            <consortium name="The Broad Institute Genome Sequencing Platform"/>
            <person name="Ward D."/>
            <person name="Earl A."/>
            <person name="Feldgarden M."/>
            <person name="Young S.K."/>
            <person name="Gargeya S."/>
            <person name="Zeng Q."/>
            <person name="Alvarado L."/>
            <person name="Berlin A."/>
            <person name="Bochicchio J."/>
            <person name="Chapman S.B."/>
            <person name="Chen Z."/>
            <person name="Freedman E."/>
            <person name="Gellesch M."/>
            <person name="Goldberg J."/>
            <person name="Griggs A."/>
            <person name="Gujja S."/>
            <person name="Heilman E."/>
            <person name="Heiman D."/>
            <person name="Howarth C."/>
            <person name="Mehta T."/>
            <person name="Neiman D."/>
            <person name="Pearson M."/>
            <person name="Roberts A."/>
            <person name="Saif S."/>
            <person name="Shea T."/>
            <person name="Shenoy N."/>
            <person name="Sisk P."/>
            <person name="Stolte C."/>
            <person name="Sykes S."/>
            <person name="White J."/>
            <person name="Yandava C."/>
            <person name="Allen-Vercoe E."/>
            <person name="Sibley C."/>
            <person name="Ambrose C.E."/>
            <person name="Strauss J."/>
            <person name="Daigneault M."/>
            <person name="Haas B."/>
            <person name="Nusbaum C."/>
            <person name="Birren B."/>
        </authorList>
    </citation>
    <scope>NUCLEOTIDE SEQUENCE [LARGE SCALE GENOMIC DNA]</scope>
    <source>
        <strain evidence="2 3">3_1_6</strain>
    </source>
</reference>
<dbReference type="HOGENOM" id="CLU_2068535_0_0_7"/>
<dbReference type="PROSITE" id="PS51257">
    <property type="entry name" value="PROKAR_LIPOPROTEIN"/>
    <property type="match status" value="1"/>
</dbReference>
<feature type="signal peptide" evidence="1">
    <location>
        <begin position="1"/>
        <end position="20"/>
    </location>
</feature>
<sequence length="118" mass="12424">MKRFGVIGAALLLLSGCAANDTETPSNLEGAVSEAPAANASAPAVTDGQLHTLSVELMTYQGGTNGAREYVVAQAKQACDSINQEVYIENLTSETTWRGGRAELTFACVDKSDSRLKQ</sequence>
<keyword evidence="3" id="KW-1185">Reference proteome</keyword>
<evidence type="ECO:0000313" key="2">
    <source>
        <dbReference type="EMBL" id="EFV44473.2"/>
    </source>
</evidence>
<dbReference type="EMBL" id="ADCP02000003">
    <property type="protein sequence ID" value="EFV44473.2"/>
    <property type="molecule type" value="Genomic_DNA"/>
</dbReference>
<reference evidence="2 3" key="2">
    <citation type="submission" date="2013-04" db="EMBL/GenBank/DDBJ databases">
        <title>The Genome Sequence of Bilophila wadsworthia 3_1_6.</title>
        <authorList>
            <consortium name="The Broad Institute Genomics Platform"/>
            <person name="Earl A."/>
            <person name="Ward D."/>
            <person name="Feldgarden M."/>
            <person name="Gevers D."/>
            <person name="Sibley C."/>
            <person name="Strauss J."/>
            <person name="Allen-Vercoe E."/>
            <person name="Walker B."/>
            <person name="Young S."/>
            <person name="Zeng Q."/>
            <person name="Gargeya S."/>
            <person name="Fitzgerald M."/>
            <person name="Haas B."/>
            <person name="Abouelleil A."/>
            <person name="Allen A.W."/>
            <person name="Alvarado L."/>
            <person name="Arachchi H.M."/>
            <person name="Berlin A.M."/>
            <person name="Chapman S.B."/>
            <person name="Gainer-Dewar J."/>
            <person name="Goldberg J."/>
            <person name="Griggs A."/>
            <person name="Gujja S."/>
            <person name="Hansen M."/>
            <person name="Howarth C."/>
            <person name="Imamovic A."/>
            <person name="Ireland A."/>
            <person name="Larimer J."/>
            <person name="McCowan C."/>
            <person name="Murphy C."/>
            <person name="Pearson M."/>
            <person name="Poon T.W."/>
            <person name="Priest M."/>
            <person name="Roberts A."/>
            <person name="Saif S."/>
            <person name="Shea T."/>
            <person name="Sisk P."/>
            <person name="Sykes S."/>
            <person name="Wortman J."/>
            <person name="Nusbaum C."/>
            <person name="Birren B."/>
        </authorList>
    </citation>
    <scope>NUCLEOTIDE SEQUENCE [LARGE SCALE GENOMIC DNA]</scope>
    <source>
        <strain evidence="2 3">3_1_6</strain>
    </source>
</reference>
<keyword evidence="1" id="KW-0732">Signal</keyword>